<dbReference type="STRING" id="94643.A0A2A9MPB5"/>
<dbReference type="InterPro" id="IPR001251">
    <property type="entry name" value="CRAL-TRIO_dom"/>
</dbReference>
<keyword evidence="4" id="KW-1185">Reference proteome</keyword>
<dbReference type="GO" id="GO:0005737">
    <property type="term" value="C:cytoplasm"/>
    <property type="evidence" value="ECO:0007669"/>
    <property type="project" value="TreeGrafter"/>
</dbReference>
<dbReference type="SUPFAM" id="SSF48350">
    <property type="entry name" value="GTPase activation domain, GAP"/>
    <property type="match status" value="1"/>
</dbReference>
<dbReference type="GeneID" id="40305905"/>
<feature type="domain" description="Rho-GAP" evidence="2">
    <location>
        <begin position="197"/>
        <end position="394"/>
    </location>
</feature>
<accession>A0A2A9MPB5</accession>
<feature type="region of interest" description="Disordered" evidence="1">
    <location>
        <begin position="396"/>
        <end position="522"/>
    </location>
</feature>
<evidence type="ECO:0000259" key="2">
    <source>
        <dbReference type="PROSITE" id="PS50238"/>
    </source>
</evidence>
<dbReference type="InterPro" id="IPR000198">
    <property type="entry name" value="RhoGAP_dom"/>
</dbReference>
<comment type="caution">
    <text evidence="3">The sequence shown here is derived from an EMBL/GenBank/DDBJ whole genome shotgun (WGS) entry which is preliminary data.</text>
</comment>
<dbReference type="Proteomes" id="UP000224006">
    <property type="component" value="Chromosome I"/>
</dbReference>
<feature type="compositionally biased region" description="Low complexity" evidence="1">
    <location>
        <begin position="447"/>
        <end position="482"/>
    </location>
</feature>
<dbReference type="EMBL" id="NWUJ01000001">
    <property type="protein sequence ID" value="PFH38501.1"/>
    <property type="molecule type" value="Genomic_DNA"/>
</dbReference>
<feature type="compositionally biased region" description="Low complexity" evidence="1">
    <location>
        <begin position="398"/>
        <end position="413"/>
    </location>
</feature>
<dbReference type="PANTHER" id="PTHR45808:SF2">
    <property type="entry name" value="RHO GTPASE-ACTIVATING PROTEIN 68F"/>
    <property type="match status" value="1"/>
</dbReference>
<dbReference type="OrthoDB" id="19923at2759"/>
<dbReference type="InterPro" id="IPR008936">
    <property type="entry name" value="Rho_GTPase_activation_prot"/>
</dbReference>
<proteinExistence type="predicted"/>
<sequence length="522" mass="56047">MSYLDSDEEVSPEMLQQYKKAIEWASKADLAEFDRTGLIRSLGKNVNSEEVLLITLCFLTGAPEELEKAMYYCLAKLQAMESQPFVVIVALTLTNWLNDASTFIKNCYLAMPRAVKKNLKQIYLLHWTLAKKMVMGAMSTVVSKKFYDKVVYVDQLSDVLSTLKMPPTEALTRFPYVVQHEEEERISPGGALVIYGSPVATLCARIPTDAIAPYTRLPSIYVDFVEHLTSRDVISTKDLLCLQADCASLYAFVGDIDQGNPFVEWGNIPALVSGFRLLFDCMPVPFLGDKAYSAFCALARGATKPDKSALLTTLTQVFCTLSLGEQETFSYIIKAFKTISNEASLNGMTPTKIAEIFGPSFCRPPGKPDSQIPIVGHLVVEALALGIQDPGQFTPNLKPAAGIPGGTAAAGKGPAKKRVSDSSSSESSSEEESSSESEDDDAKPNNATAVAAPGAAAVPAASSSAAAAAKIAPTPAPAAKAALNRQVSQKRPSSSSGSEESSEEEDSSDDDDDDDDDDHDGE</sequence>
<dbReference type="PANTHER" id="PTHR45808">
    <property type="entry name" value="RHO GTPASE-ACTIVATING PROTEIN 68F"/>
    <property type="match status" value="1"/>
</dbReference>
<dbReference type="InterPro" id="IPR036865">
    <property type="entry name" value="CRAL-TRIO_dom_sf"/>
</dbReference>
<evidence type="ECO:0000313" key="4">
    <source>
        <dbReference type="Proteomes" id="UP000224006"/>
    </source>
</evidence>
<name>A0A2A9MPB5_BESBE</name>
<dbReference type="Gene3D" id="1.10.555.10">
    <property type="entry name" value="Rho GTPase activation protein"/>
    <property type="match status" value="1"/>
</dbReference>
<dbReference type="Gene3D" id="3.40.525.10">
    <property type="entry name" value="CRAL-TRIO lipid binding domain"/>
    <property type="match status" value="1"/>
</dbReference>
<evidence type="ECO:0000256" key="1">
    <source>
        <dbReference type="SAM" id="MobiDB-lite"/>
    </source>
</evidence>
<protein>
    <submittedName>
        <fullName evidence="3">RhoGAP domain-containing protein</fullName>
    </submittedName>
</protein>
<dbReference type="AlphaFoldDB" id="A0A2A9MPB5"/>
<gene>
    <name evidence="3" type="ORF">BESB_008430</name>
</gene>
<dbReference type="GO" id="GO:0005096">
    <property type="term" value="F:GTPase activator activity"/>
    <property type="evidence" value="ECO:0007669"/>
    <property type="project" value="TreeGrafter"/>
</dbReference>
<dbReference type="Pfam" id="PF00620">
    <property type="entry name" value="RhoGAP"/>
    <property type="match status" value="1"/>
</dbReference>
<dbReference type="GO" id="GO:0007264">
    <property type="term" value="P:small GTPase-mediated signal transduction"/>
    <property type="evidence" value="ECO:0007669"/>
    <property type="project" value="TreeGrafter"/>
</dbReference>
<dbReference type="VEuPathDB" id="ToxoDB:BESB_008430"/>
<dbReference type="KEGG" id="bbes:BESB_008430"/>
<dbReference type="SMART" id="SM00324">
    <property type="entry name" value="RhoGAP"/>
    <property type="match status" value="1"/>
</dbReference>
<dbReference type="RefSeq" id="XP_029222510.1">
    <property type="nucleotide sequence ID" value="XM_029359597.1"/>
</dbReference>
<evidence type="ECO:0000313" key="3">
    <source>
        <dbReference type="EMBL" id="PFH38501.1"/>
    </source>
</evidence>
<dbReference type="PROSITE" id="PS50238">
    <property type="entry name" value="RHOGAP"/>
    <property type="match status" value="1"/>
</dbReference>
<organism evidence="3 4">
    <name type="scientific">Besnoitia besnoiti</name>
    <name type="common">Apicomplexan protozoan</name>
    <dbReference type="NCBI Taxonomy" id="94643"/>
    <lineage>
        <taxon>Eukaryota</taxon>
        <taxon>Sar</taxon>
        <taxon>Alveolata</taxon>
        <taxon>Apicomplexa</taxon>
        <taxon>Conoidasida</taxon>
        <taxon>Coccidia</taxon>
        <taxon>Eucoccidiorida</taxon>
        <taxon>Eimeriorina</taxon>
        <taxon>Sarcocystidae</taxon>
        <taxon>Besnoitia</taxon>
    </lineage>
</organism>
<feature type="compositionally biased region" description="Acidic residues" evidence="1">
    <location>
        <begin position="500"/>
        <end position="522"/>
    </location>
</feature>
<dbReference type="Pfam" id="PF13716">
    <property type="entry name" value="CRAL_TRIO_2"/>
    <property type="match status" value="1"/>
</dbReference>
<feature type="compositionally biased region" description="Acidic residues" evidence="1">
    <location>
        <begin position="428"/>
        <end position="441"/>
    </location>
</feature>
<reference evidence="3 4" key="1">
    <citation type="submission" date="2017-09" db="EMBL/GenBank/DDBJ databases">
        <title>Genome sequencing of Besnoitia besnoiti strain Bb-Ger1.</title>
        <authorList>
            <person name="Schares G."/>
            <person name="Venepally P."/>
            <person name="Lorenzi H.A."/>
        </authorList>
    </citation>
    <scope>NUCLEOTIDE SEQUENCE [LARGE SCALE GENOMIC DNA]</scope>
    <source>
        <strain evidence="3 4">Bb-Ger1</strain>
    </source>
</reference>